<dbReference type="GeneID" id="57097909"/>
<dbReference type="EMBL" id="LAHD01000079">
    <property type="protein sequence ID" value="PHK00636.1"/>
    <property type="molecule type" value="Genomic_DNA"/>
</dbReference>
<accession>A0A9Q5Z941</accession>
<comment type="caution">
    <text evidence="1">The sequence shown here is derived from an EMBL/GenBank/DDBJ whole genome shotgun (WGS) entry which is preliminary data.</text>
</comment>
<organism evidence="1 2">
    <name type="scientific">Nostoc linckia z8</name>
    <dbReference type="NCBI Taxonomy" id="1628746"/>
    <lineage>
        <taxon>Bacteria</taxon>
        <taxon>Bacillati</taxon>
        <taxon>Cyanobacteriota</taxon>
        <taxon>Cyanophyceae</taxon>
        <taxon>Nostocales</taxon>
        <taxon>Nostocaceae</taxon>
        <taxon>Nostoc</taxon>
    </lineage>
</organism>
<gene>
    <name evidence="1" type="ORF">VF08_23505</name>
</gene>
<proteinExistence type="predicted"/>
<dbReference type="Proteomes" id="UP000222310">
    <property type="component" value="Unassembled WGS sequence"/>
</dbReference>
<dbReference type="RefSeq" id="WP_099070638.1">
    <property type="nucleotide sequence ID" value="NZ_LAHD01000079.1"/>
</dbReference>
<evidence type="ECO:0000313" key="1">
    <source>
        <dbReference type="EMBL" id="PHK00636.1"/>
    </source>
</evidence>
<sequence length="71" mass="7948">MAGKKKLFTIVNSAAESEDPLLKSYTGLVNFPKSAADRDAHNTWQKIDRRGWADEYESAMATGQHYVDSVE</sequence>
<evidence type="ECO:0000313" key="2">
    <source>
        <dbReference type="Proteomes" id="UP000222310"/>
    </source>
</evidence>
<name>A0A9Q5Z941_NOSLI</name>
<dbReference type="AlphaFoldDB" id="A0A9Q5Z941"/>
<protein>
    <submittedName>
        <fullName evidence="1">Uncharacterized protein</fullName>
    </submittedName>
</protein>
<reference evidence="1 2" key="1">
    <citation type="submission" date="2015-02" db="EMBL/GenBank/DDBJ databases">
        <title>Nostoc linckia genome annotation.</title>
        <authorList>
            <person name="Zhou Z."/>
        </authorList>
    </citation>
    <scope>NUCLEOTIDE SEQUENCE [LARGE SCALE GENOMIC DNA]</scope>
    <source>
        <strain evidence="2">z8</strain>
    </source>
</reference>